<evidence type="ECO:0000313" key="1">
    <source>
        <dbReference type="EMBL" id="RRT32366.1"/>
    </source>
</evidence>
<dbReference type="EMBL" id="AMZH03032378">
    <property type="protein sequence ID" value="RRT32366.1"/>
    <property type="molecule type" value="Genomic_DNA"/>
</dbReference>
<proteinExistence type="predicted"/>
<accession>A0A426WYL0</accession>
<protein>
    <submittedName>
        <fullName evidence="1">Uncharacterized protein</fullName>
    </submittedName>
</protein>
<gene>
    <name evidence="1" type="ORF">B296_00052895</name>
</gene>
<reference evidence="1 2" key="1">
    <citation type="journal article" date="2014" name="Agronomy (Basel)">
        <title>A Draft Genome Sequence for Ensete ventricosum, the Drought-Tolerant Tree Against Hunger.</title>
        <authorList>
            <person name="Harrison J."/>
            <person name="Moore K.A."/>
            <person name="Paszkiewicz K."/>
            <person name="Jones T."/>
            <person name="Grant M."/>
            <person name="Ambacheew D."/>
            <person name="Muzemil S."/>
            <person name="Studholme D.J."/>
        </authorList>
    </citation>
    <scope>NUCLEOTIDE SEQUENCE [LARGE SCALE GENOMIC DNA]</scope>
</reference>
<name>A0A426WYL0_ENSVE</name>
<comment type="caution">
    <text evidence="1">The sequence shown here is derived from an EMBL/GenBank/DDBJ whole genome shotgun (WGS) entry which is preliminary data.</text>
</comment>
<dbReference type="AlphaFoldDB" id="A0A426WYL0"/>
<sequence length="110" mass="12620">MQCSLISGYFYDFIEERTMMLKVFPDDNLGSTAYDRKKEHDKGIHMTPTAMMPSTSMLALPERDNVFVLEADTSRVEIGVTLMQDGPWHERGVSPKELQFILTLAYVKKK</sequence>
<organism evidence="1 2">
    <name type="scientific">Ensete ventricosum</name>
    <name type="common">Abyssinian banana</name>
    <name type="synonym">Musa ensete</name>
    <dbReference type="NCBI Taxonomy" id="4639"/>
    <lineage>
        <taxon>Eukaryota</taxon>
        <taxon>Viridiplantae</taxon>
        <taxon>Streptophyta</taxon>
        <taxon>Embryophyta</taxon>
        <taxon>Tracheophyta</taxon>
        <taxon>Spermatophyta</taxon>
        <taxon>Magnoliopsida</taxon>
        <taxon>Liliopsida</taxon>
        <taxon>Zingiberales</taxon>
        <taxon>Musaceae</taxon>
        <taxon>Ensete</taxon>
    </lineage>
</organism>
<dbReference type="Proteomes" id="UP000287651">
    <property type="component" value="Unassembled WGS sequence"/>
</dbReference>
<evidence type="ECO:0000313" key="2">
    <source>
        <dbReference type="Proteomes" id="UP000287651"/>
    </source>
</evidence>